<dbReference type="STRING" id="1802519.A2961_05140"/>
<sequence>MLSQLNLSVSNIKLKKLLITDLKIAESTINKYLDEITLNIILKTLPNEDRLQFYNLSEKDTVLAKEFINAKIPNLEELLVQRVQEDLGTNQ</sequence>
<proteinExistence type="predicted"/>
<dbReference type="EMBL" id="MGHF01000029">
    <property type="protein sequence ID" value="OGM62129.1"/>
    <property type="molecule type" value="Genomic_DNA"/>
</dbReference>
<protein>
    <submittedName>
        <fullName evidence="1">Uncharacterized protein</fullName>
    </submittedName>
</protein>
<comment type="caution">
    <text evidence="1">The sequence shown here is derived from an EMBL/GenBank/DDBJ whole genome shotgun (WGS) entry which is preliminary data.</text>
</comment>
<name>A0A1F8BEP7_9BACT</name>
<accession>A0A1F8BEP7</accession>
<organism evidence="1 2">
    <name type="scientific">Candidatus Woesebacteria bacterium RIFCSPLOWO2_01_FULL_39_21</name>
    <dbReference type="NCBI Taxonomy" id="1802519"/>
    <lineage>
        <taxon>Bacteria</taxon>
        <taxon>Candidatus Woeseibacteriota</taxon>
    </lineage>
</organism>
<reference evidence="1 2" key="1">
    <citation type="journal article" date="2016" name="Nat. Commun.">
        <title>Thousands of microbial genomes shed light on interconnected biogeochemical processes in an aquifer system.</title>
        <authorList>
            <person name="Anantharaman K."/>
            <person name="Brown C.T."/>
            <person name="Hug L.A."/>
            <person name="Sharon I."/>
            <person name="Castelle C.J."/>
            <person name="Probst A.J."/>
            <person name="Thomas B.C."/>
            <person name="Singh A."/>
            <person name="Wilkins M.J."/>
            <person name="Karaoz U."/>
            <person name="Brodie E.L."/>
            <person name="Williams K.H."/>
            <person name="Hubbard S.S."/>
            <person name="Banfield J.F."/>
        </authorList>
    </citation>
    <scope>NUCLEOTIDE SEQUENCE [LARGE SCALE GENOMIC DNA]</scope>
</reference>
<dbReference type="AlphaFoldDB" id="A0A1F8BEP7"/>
<evidence type="ECO:0000313" key="2">
    <source>
        <dbReference type="Proteomes" id="UP000177082"/>
    </source>
</evidence>
<evidence type="ECO:0000313" key="1">
    <source>
        <dbReference type="EMBL" id="OGM62129.1"/>
    </source>
</evidence>
<gene>
    <name evidence="1" type="ORF">A2961_05140</name>
</gene>
<dbReference type="Proteomes" id="UP000177082">
    <property type="component" value="Unassembled WGS sequence"/>
</dbReference>